<gene>
    <name evidence="2" type="ORF">EGC76_05255</name>
</gene>
<dbReference type="Gene3D" id="3.40.50.10610">
    <property type="entry name" value="ABC-type transport auxiliary lipoprotein component"/>
    <property type="match status" value="1"/>
</dbReference>
<dbReference type="Proteomes" id="UP000288789">
    <property type="component" value="Unassembled WGS sequence"/>
</dbReference>
<reference evidence="2 3" key="1">
    <citation type="submission" date="2018-12" db="EMBL/GenBank/DDBJ databases">
        <authorList>
            <person name="Li A."/>
            <person name="Zhang M."/>
            <person name="Zhu H."/>
        </authorList>
    </citation>
    <scope>NUCLEOTIDE SEQUENCE [LARGE SCALE GENOMIC DNA]</scope>
    <source>
        <strain evidence="2 3">R04H25</strain>
    </source>
</reference>
<keyword evidence="3" id="KW-1185">Reference proteome</keyword>
<dbReference type="AlphaFoldDB" id="A0A443Z4S6"/>
<dbReference type="Pfam" id="PF03886">
    <property type="entry name" value="ABC_trans_aux"/>
    <property type="match status" value="1"/>
</dbReference>
<proteinExistence type="predicted"/>
<feature type="domain" description="ABC-type transport auxiliary lipoprotein component" evidence="1">
    <location>
        <begin position="31"/>
        <end position="188"/>
    </location>
</feature>
<dbReference type="OrthoDB" id="5795476at2"/>
<evidence type="ECO:0000259" key="1">
    <source>
        <dbReference type="Pfam" id="PF03886"/>
    </source>
</evidence>
<dbReference type="RefSeq" id="WP_128351959.1">
    <property type="nucleotide sequence ID" value="NZ_RSFE01000003.1"/>
</dbReference>
<evidence type="ECO:0000313" key="2">
    <source>
        <dbReference type="EMBL" id="RWU11670.1"/>
    </source>
</evidence>
<dbReference type="EMBL" id="RSFE01000003">
    <property type="protein sequence ID" value="RWU11670.1"/>
    <property type="molecule type" value="Genomic_DNA"/>
</dbReference>
<dbReference type="InterPro" id="IPR005586">
    <property type="entry name" value="ABC_trans_aux"/>
</dbReference>
<protein>
    <recommendedName>
        <fullName evidence="1">ABC-type transport auxiliary lipoprotein component domain-containing protein</fullName>
    </recommendedName>
</protein>
<evidence type="ECO:0000313" key="3">
    <source>
        <dbReference type="Proteomes" id="UP000288789"/>
    </source>
</evidence>
<accession>A0A443Z4S6</accession>
<organism evidence="2 3">
    <name type="scientific">Pseudidiomarina gelatinasegens</name>
    <dbReference type="NCBI Taxonomy" id="2487740"/>
    <lineage>
        <taxon>Bacteria</taxon>
        <taxon>Pseudomonadati</taxon>
        <taxon>Pseudomonadota</taxon>
        <taxon>Gammaproteobacteria</taxon>
        <taxon>Alteromonadales</taxon>
        <taxon>Idiomarinaceae</taxon>
        <taxon>Pseudidiomarina</taxon>
    </lineage>
</organism>
<name>A0A443Z4S6_9GAMM</name>
<sequence length="197" mass="21717">MNKRLGFAITAVILLAPGCSILPEPKPIDFYTLKPAQVSYFAAVSKRQISVAEPELADMLQLERILRVANNGSIVAYSEARWSAPIALVWQNWLLDALWRDARFDDISSRQQGLDAQWQVAGRLQAFHIIESTAGAFATVRFDAQLIDIKNRRLTASKTFQAEVALNDSSAASAVQALGHASEQVGEDLLSWLAEPH</sequence>
<comment type="caution">
    <text evidence="2">The sequence shown here is derived from an EMBL/GenBank/DDBJ whole genome shotgun (WGS) entry which is preliminary data.</text>
</comment>
<dbReference type="SUPFAM" id="SSF159594">
    <property type="entry name" value="XCC0632-like"/>
    <property type="match status" value="1"/>
</dbReference>